<reference evidence="3 4" key="1">
    <citation type="submission" date="2024-09" db="EMBL/GenBank/DDBJ databases">
        <authorList>
            <person name="Sun Q."/>
            <person name="Mori K."/>
        </authorList>
    </citation>
    <scope>NUCLEOTIDE SEQUENCE [LARGE SCALE GENOMIC DNA]</scope>
    <source>
        <strain evidence="3 4">NCAIM B.02336</strain>
    </source>
</reference>
<dbReference type="EMBL" id="JBHLTN010000018">
    <property type="protein sequence ID" value="MFC0592873.1"/>
    <property type="molecule type" value="Genomic_DNA"/>
</dbReference>
<evidence type="ECO:0000313" key="3">
    <source>
        <dbReference type="EMBL" id="MFC0592873.1"/>
    </source>
</evidence>
<sequence length="483" mass="51428">MTPPSPSLAFEHASPLARALVGAAVQHIESAGALDDAAELRQAFAAQPTRAAQVQARAWLLGRRLGLPQELARWRQWGGWVALALAVLIALAGLAAGRSVLAPDRSINAVAAFVSLLGLHALTLTVWLLGLLATLAGLHVRLGDWSLGRLALGLVARWPQGRGPHALDLWRGFGAVMQRQRLWPWLTGLISHGIWTAAFVLTLAVLAFGFAFQTYRLSWQTTILSAEFFQRFVQITGALPAALGFPVPDAQAVAQVGQAGAGFVPPAAGQREWAWWLMGCVAVYGLLPRALLALLSAWRWRAGVARLKGVDMADPEVQRIVRRLDALEPPPAVIDAEHPGAGAAAPAWPAAAPGAPGSWRAVGFELPPDQAWPLPPDPAAPPLHVSGSQAERQSALQQLAATRPQSLLLLVHAPASPDRGTARFVREAAALAQRAALWPLGAGDDQGARWRDWLKSEHFDAVALVQSAPAALDWIANHEVADA</sequence>
<feature type="region of interest" description="Disordered" evidence="1">
    <location>
        <begin position="332"/>
        <end position="352"/>
    </location>
</feature>
<evidence type="ECO:0000256" key="1">
    <source>
        <dbReference type="SAM" id="MobiDB-lite"/>
    </source>
</evidence>
<feature type="compositionally biased region" description="Polar residues" evidence="1">
    <location>
        <begin position="386"/>
        <end position="396"/>
    </location>
</feature>
<proteinExistence type="predicted"/>
<evidence type="ECO:0000313" key="4">
    <source>
        <dbReference type="Proteomes" id="UP001589834"/>
    </source>
</evidence>
<dbReference type="Proteomes" id="UP001589834">
    <property type="component" value="Unassembled WGS sequence"/>
</dbReference>
<protein>
    <submittedName>
        <fullName evidence="3">DUF2868 domain-containing protein</fullName>
    </submittedName>
</protein>
<keyword evidence="2" id="KW-1133">Transmembrane helix</keyword>
<accession>A0ABV6PV99</accession>
<feature type="transmembrane region" description="Helical" evidence="2">
    <location>
        <begin position="77"/>
        <end position="97"/>
    </location>
</feature>
<comment type="caution">
    <text evidence="3">The sequence shown here is derived from an EMBL/GenBank/DDBJ whole genome shotgun (WGS) entry which is preliminary data.</text>
</comment>
<keyword evidence="2" id="KW-0472">Membrane</keyword>
<organism evidence="3 4">
    <name type="scientific">Ottowia pentelensis</name>
    <dbReference type="NCBI Taxonomy" id="511108"/>
    <lineage>
        <taxon>Bacteria</taxon>
        <taxon>Pseudomonadati</taxon>
        <taxon>Pseudomonadota</taxon>
        <taxon>Betaproteobacteria</taxon>
        <taxon>Burkholderiales</taxon>
        <taxon>Comamonadaceae</taxon>
        <taxon>Ottowia</taxon>
    </lineage>
</organism>
<feature type="transmembrane region" description="Helical" evidence="2">
    <location>
        <begin position="109"/>
        <end position="132"/>
    </location>
</feature>
<feature type="region of interest" description="Disordered" evidence="1">
    <location>
        <begin position="370"/>
        <end position="396"/>
    </location>
</feature>
<name>A0ABV6PV99_9BURK</name>
<keyword evidence="2" id="KW-0812">Transmembrane</keyword>
<evidence type="ECO:0000256" key="2">
    <source>
        <dbReference type="SAM" id="Phobius"/>
    </source>
</evidence>
<keyword evidence="4" id="KW-1185">Reference proteome</keyword>
<dbReference type="RefSeq" id="WP_377482655.1">
    <property type="nucleotide sequence ID" value="NZ_JBHLTN010000018.1"/>
</dbReference>
<gene>
    <name evidence="3" type="ORF">ACFFGG_09910</name>
</gene>
<feature type="compositionally biased region" description="Low complexity" evidence="1">
    <location>
        <begin position="339"/>
        <end position="352"/>
    </location>
</feature>
<feature type="transmembrane region" description="Helical" evidence="2">
    <location>
        <begin position="273"/>
        <end position="298"/>
    </location>
</feature>
<dbReference type="Pfam" id="PF11067">
    <property type="entry name" value="DUF2868"/>
    <property type="match status" value="1"/>
</dbReference>
<dbReference type="InterPro" id="IPR021296">
    <property type="entry name" value="DUF2868"/>
</dbReference>
<feature type="transmembrane region" description="Helical" evidence="2">
    <location>
        <begin position="185"/>
        <end position="212"/>
    </location>
</feature>